<evidence type="ECO:0000313" key="2">
    <source>
        <dbReference type="Proteomes" id="UP000554342"/>
    </source>
</evidence>
<protein>
    <submittedName>
        <fullName evidence="1">Uncharacterized protein</fullName>
    </submittedName>
</protein>
<keyword evidence="2" id="KW-1185">Reference proteome</keyword>
<dbReference type="RefSeq" id="WP_184002365.1">
    <property type="nucleotide sequence ID" value="NZ_BAABIF010000013.1"/>
</dbReference>
<accession>A0A840YYB4</accession>
<organism evidence="1 2">
    <name type="scientific">Stakelama sediminis</name>
    <dbReference type="NCBI Taxonomy" id="463200"/>
    <lineage>
        <taxon>Bacteria</taxon>
        <taxon>Pseudomonadati</taxon>
        <taxon>Pseudomonadota</taxon>
        <taxon>Alphaproteobacteria</taxon>
        <taxon>Sphingomonadales</taxon>
        <taxon>Sphingomonadaceae</taxon>
        <taxon>Stakelama</taxon>
    </lineage>
</organism>
<dbReference type="EMBL" id="JACIJI010000002">
    <property type="protein sequence ID" value="MBB5718520.1"/>
    <property type="molecule type" value="Genomic_DNA"/>
</dbReference>
<dbReference type="AlphaFoldDB" id="A0A840YYB4"/>
<dbReference type="Proteomes" id="UP000554342">
    <property type="component" value="Unassembled WGS sequence"/>
</dbReference>
<proteinExistence type="predicted"/>
<sequence length="110" mass="11838">MAEIPQAAAIAIPFEYTLAERDAIRARFLDRKAALGVGNPTLSYTICRTVAAKRLHVKFPDGTCIPEPNGLSARDLANFENGRMTTHGKLVVIDAYLQIIGATPTTLIAA</sequence>
<reference evidence="1 2" key="1">
    <citation type="submission" date="2020-08" db="EMBL/GenBank/DDBJ databases">
        <title>Genomic Encyclopedia of Type Strains, Phase IV (KMG-IV): sequencing the most valuable type-strain genomes for metagenomic binning, comparative biology and taxonomic classification.</title>
        <authorList>
            <person name="Goeker M."/>
        </authorList>
    </citation>
    <scope>NUCLEOTIDE SEQUENCE [LARGE SCALE GENOMIC DNA]</scope>
    <source>
        <strain evidence="1 2">DSM 27203</strain>
    </source>
</reference>
<name>A0A840YYB4_9SPHN</name>
<evidence type="ECO:0000313" key="1">
    <source>
        <dbReference type="EMBL" id="MBB5718520.1"/>
    </source>
</evidence>
<gene>
    <name evidence="1" type="ORF">FHR23_001443</name>
</gene>
<comment type="caution">
    <text evidence="1">The sequence shown here is derived from an EMBL/GenBank/DDBJ whole genome shotgun (WGS) entry which is preliminary data.</text>
</comment>